<keyword evidence="1" id="KW-0472">Membrane</keyword>
<comment type="caution">
    <text evidence="2">The sequence shown here is derived from an EMBL/GenBank/DDBJ whole genome shotgun (WGS) entry which is preliminary data.</text>
</comment>
<dbReference type="Proteomes" id="UP000886787">
    <property type="component" value="Unassembled WGS sequence"/>
</dbReference>
<reference evidence="2" key="1">
    <citation type="submission" date="2020-10" db="EMBL/GenBank/DDBJ databases">
        <authorList>
            <person name="Gilroy R."/>
        </authorList>
    </citation>
    <scope>NUCLEOTIDE SEQUENCE</scope>
    <source>
        <strain evidence="2">ChiSjej1B19-3389</strain>
    </source>
</reference>
<feature type="transmembrane region" description="Helical" evidence="1">
    <location>
        <begin position="26"/>
        <end position="45"/>
    </location>
</feature>
<sequence length="50" mass="5619">MKNRITLALITDEGENMLFGLLKGDVLLIIGAVLSFITVLLFWRVKKNSL</sequence>
<dbReference type="EMBL" id="DVFW01000027">
    <property type="protein sequence ID" value="HIQ80798.1"/>
    <property type="molecule type" value="Genomic_DNA"/>
</dbReference>
<accession>A0A9D1CUR5</accession>
<reference evidence="2" key="2">
    <citation type="journal article" date="2021" name="PeerJ">
        <title>Extensive microbial diversity within the chicken gut microbiome revealed by metagenomics and culture.</title>
        <authorList>
            <person name="Gilroy R."/>
            <person name="Ravi A."/>
            <person name="Getino M."/>
            <person name="Pursley I."/>
            <person name="Horton D.L."/>
            <person name="Alikhan N.F."/>
            <person name="Baker D."/>
            <person name="Gharbi K."/>
            <person name="Hall N."/>
            <person name="Watson M."/>
            <person name="Adriaenssens E.M."/>
            <person name="Foster-Nyarko E."/>
            <person name="Jarju S."/>
            <person name="Secka A."/>
            <person name="Antonio M."/>
            <person name="Oren A."/>
            <person name="Chaudhuri R.R."/>
            <person name="La Ragione R."/>
            <person name="Hildebrand F."/>
            <person name="Pallen M.J."/>
        </authorList>
    </citation>
    <scope>NUCLEOTIDE SEQUENCE</scope>
    <source>
        <strain evidence="2">ChiSjej1B19-3389</strain>
    </source>
</reference>
<evidence type="ECO:0000313" key="3">
    <source>
        <dbReference type="Proteomes" id="UP000886787"/>
    </source>
</evidence>
<dbReference type="AlphaFoldDB" id="A0A9D1CUR5"/>
<name>A0A9D1CUR5_9FIRM</name>
<keyword evidence="1" id="KW-0812">Transmembrane</keyword>
<keyword evidence="1" id="KW-1133">Transmembrane helix</keyword>
<evidence type="ECO:0000256" key="1">
    <source>
        <dbReference type="SAM" id="Phobius"/>
    </source>
</evidence>
<gene>
    <name evidence="2" type="ORF">IAD32_05880</name>
</gene>
<organism evidence="2 3">
    <name type="scientific">Candidatus Scatavimonas merdigallinarum</name>
    <dbReference type="NCBI Taxonomy" id="2840914"/>
    <lineage>
        <taxon>Bacteria</taxon>
        <taxon>Bacillati</taxon>
        <taxon>Bacillota</taxon>
        <taxon>Clostridia</taxon>
        <taxon>Eubacteriales</taxon>
        <taxon>Oscillospiraceae</taxon>
        <taxon>Oscillospiraceae incertae sedis</taxon>
        <taxon>Candidatus Scatavimonas</taxon>
    </lineage>
</organism>
<evidence type="ECO:0000313" key="2">
    <source>
        <dbReference type="EMBL" id="HIQ80798.1"/>
    </source>
</evidence>
<protein>
    <submittedName>
        <fullName evidence="2">Uncharacterized protein</fullName>
    </submittedName>
</protein>
<proteinExistence type="predicted"/>